<evidence type="ECO:0000256" key="16">
    <source>
        <dbReference type="ARBA" id="ARBA00034000"/>
    </source>
</evidence>
<evidence type="ECO:0000256" key="17">
    <source>
        <dbReference type="ARBA" id="ARBA00049902"/>
    </source>
</evidence>
<keyword evidence="19" id="KW-0812">Transmembrane</keyword>
<dbReference type="InterPro" id="IPR001264">
    <property type="entry name" value="Glyco_trans_51"/>
</dbReference>
<feature type="compositionally biased region" description="Polar residues" evidence="18">
    <location>
        <begin position="719"/>
        <end position="729"/>
    </location>
</feature>
<evidence type="ECO:0000256" key="6">
    <source>
        <dbReference type="ARBA" id="ARBA00022645"/>
    </source>
</evidence>
<evidence type="ECO:0000256" key="15">
    <source>
        <dbReference type="ARBA" id="ARBA00023316"/>
    </source>
</evidence>
<sequence>MRTPIKYLWRAFFICIGLFVVIVVGANFGLLGKMPSLEELENPSASLASEVIASDGTMMGKFYLEDRTNVEYKDISPNIVKALVAAEDERFYDHSGIDGRSLARAVVKLGSDGGGSTITQQLALNLFGGRAKNKVRRLFQKIQEWIIAVKLERNFTKDEIIALYLNTVEYSDNVFGIRNASKTFFQKEPALVTVDEAALLIGMVNAPYAYNPRLFPPRAMQKRNAVINDMVRNKFVSESDGESLKSKPINLKYKKLDESTGLAPYFRDVLRDFMKKWAKEHTKPNGDNYNIYRDGLKIYTTINPRMQLYAEEAVSKHMSALQKNYWTLPWIKTNSIWKGHEKILERAMKESDRWRKMEQAGASEEEIRKAFETKTKMKVFAWNSKRETDTIMTPFDSIRYHRMIIQTGFMAMDPFTGEVKAWVGGVNFKNFKYDHVNPNTKRQVGSTFKPILYAYAVENGFTPETPLPSGPINLGGKIITGTGGPMAICLAFSKNPGAAYLMNQFGVKPVITFAKSTGITSEMPPYPSIALGAAEISVFEMMQAYTMFPTNGMTTQPIFITRIEDRNGNILQSYAPEQKVVLSESAAFTMVKMMQGVIDIGTGRRLRGMGLTGEIAGKTGTTNDNTDTWFIGYTPQLLAGGWVGCDDPFLKMVGEGNRTALPIWGYFMDRVQSDKTLGISRDAKFVQPESMKVETFMDFENFADKYRNEPDAENPDAGNGTSSDYNDLQLTPDPTLGPESQINEENKVLQEAKKQDDKKQEPKKDAATDKNKRAADTTKKKWWPFRKKNN</sequence>
<dbReference type="SUPFAM" id="SSF53955">
    <property type="entry name" value="Lysozyme-like"/>
    <property type="match status" value="1"/>
</dbReference>
<dbReference type="GO" id="GO:0030288">
    <property type="term" value="C:outer membrane-bounded periplasmic space"/>
    <property type="evidence" value="ECO:0007669"/>
    <property type="project" value="TreeGrafter"/>
</dbReference>
<keyword evidence="19" id="KW-1133">Transmembrane helix</keyword>
<evidence type="ECO:0000256" key="9">
    <source>
        <dbReference type="ARBA" id="ARBA00022679"/>
    </source>
</evidence>
<dbReference type="Pfam" id="PF00905">
    <property type="entry name" value="Transpeptidase"/>
    <property type="match status" value="1"/>
</dbReference>
<comment type="pathway">
    <text evidence="2">Cell wall biogenesis; peptidoglycan biosynthesis.</text>
</comment>
<evidence type="ECO:0000256" key="11">
    <source>
        <dbReference type="ARBA" id="ARBA00022960"/>
    </source>
</evidence>
<evidence type="ECO:0000256" key="3">
    <source>
        <dbReference type="ARBA" id="ARBA00007090"/>
    </source>
</evidence>
<keyword evidence="12" id="KW-0573">Peptidoglycan synthesis</keyword>
<dbReference type="Proteomes" id="UP000316167">
    <property type="component" value="Unassembled WGS sequence"/>
</dbReference>
<keyword evidence="23" id="KW-1185">Reference proteome</keyword>
<evidence type="ECO:0000259" key="21">
    <source>
        <dbReference type="Pfam" id="PF00912"/>
    </source>
</evidence>
<feature type="domain" description="Glycosyl transferase family 51" evidence="21">
    <location>
        <begin position="56"/>
        <end position="230"/>
    </location>
</feature>
<dbReference type="InterPro" id="IPR036950">
    <property type="entry name" value="PBP_transglycosylase"/>
</dbReference>
<dbReference type="GO" id="GO:0008658">
    <property type="term" value="F:penicillin binding"/>
    <property type="evidence" value="ECO:0007669"/>
    <property type="project" value="InterPro"/>
</dbReference>
<dbReference type="GO" id="GO:0006508">
    <property type="term" value="P:proteolysis"/>
    <property type="evidence" value="ECO:0007669"/>
    <property type="project" value="UniProtKB-KW"/>
</dbReference>
<evidence type="ECO:0000256" key="12">
    <source>
        <dbReference type="ARBA" id="ARBA00022984"/>
    </source>
</evidence>
<accession>A0A562ST07</accession>
<dbReference type="PANTHER" id="PTHR32282">
    <property type="entry name" value="BINDING PROTEIN TRANSPEPTIDASE, PUTATIVE-RELATED"/>
    <property type="match status" value="1"/>
</dbReference>
<dbReference type="EMBL" id="VLLE01000003">
    <property type="protein sequence ID" value="TWI83910.1"/>
    <property type="molecule type" value="Genomic_DNA"/>
</dbReference>
<keyword evidence="10" id="KW-0378">Hydrolase</keyword>
<comment type="catalytic activity">
    <reaction evidence="16">
        <text>Preferential cleavage: (Ac)2-L-Lys-D-Ala-|-D-Ala. Also transpeptidation of peptidyl-alanyl moieties that are N-acyl substituents of D-alanine.</text>
        <dbReference type="EC" id="3.4.16.4"/>
    </reaction>
</comment>
<evidence type="ECO:0000313" key="23">
    <source>
        <dbReference type="Proteomes" id="UP000316167"/>
    </source>
</evidence>
<dbReference type="Gene3D" id="1.10.3810.10">
    <property type="entry name" value="Biosynthetic peptidoglycan transglycosylase-like"/>
    <property type="match status" value="1"/>
</dbReference>
<dbReference type="InterPro" id="IPR012338">
    <property type="entry name" value="Beta-lactam/transpept-like"/>
</dbReference>
<keyword evidence="7" id="KW-0645">Protease</keyword>
<name>A0A562ST07_9BACT</name>
<dbReference type="GO" id="GO:0005886">
    <property type="term" value="C:plasma membrane"/>
    <property type="evidence" value="ECO:0007669"/>
    <property type="project" value="UniProtKB-SubCell"/>
</dbReference>
<evidence type="ECO:0000256" key="10">
    <source>
        <dbReference type="ARBA" id="ARBA00022801"/>
    </source>
</evidence>
<keyword evidence="15" id="KW-0961">Cell wall biogenesis/degradation</keyword>
<comment type="similarity">
    <text evidence="3">In the C-terminal section; belongs to the transpeptidase family.</text>
</comment>
<feature type="region of interest" description="Disordered" evidence="18">
    <location>
        <begin position="706"/>
        <end position="790"/>
    </location>
</feature>
<evidence type="ECO:0000256" key="8">
    <source>
        <dbReference type="ARBA" id="ARBA00022676"/>
    </source>
</evidence>
<proteinExistence type="inferred from homology"/>
<dbReference type="GO" id="GO:0008360">
    <property type="term" value="P:regulation of cell shape"/>
    <property type="evidence" value="ECO:0007669"/>
    <property type="project" value="UniProtKB-KW"/>
</dbReference>
<dbReference type="AlphaFoldDB" id="A0A562ST07"/>
<dbReference type="PANTHER" id="PTHR32282:SF11">
    <property type="entry name" value="PENICILLIN-BINDING PROTEIN 1B"/>
    <property type="match status" value="1"/>
</dbReference>
<comment type="caution">
    <text evidence="22">The sequence shown here is derived from an EMBL/GenBank/DDBJ whole genome shotgun (WGS) entry which is preliminary data.</text>
</comment>
<keyword evidence="6" id="KW-0121">Carboxypeptidase</keyword>
<dbReference type="InterPro" id="IPR023346">
    <property type="entry name" value="Lysozyme-like_dom_sf"/>
</dbReference>
<feature type="domain" description="Penicillin-binding protein transpeptidase" evidence="20">
    <location>
        <begin position="408"/>
        <end position="636"/>
    </location>
</feature>
<evidence type="ECO:0000259" key="20">
    <source>
        <dbReference type="Pfam" id="PF00905"/>
    </source>
</evidence>
<gene>
    <name evidence="22" type="ORF">IQ13_2029</name>
</gene>
<comment type="similarity">
    <text evidence="4">In the N-terminal section; belongs to the glycosyltransferase 51 family.</text>
</comment>
<dbReference type="GO" id="GO:0008955">
    <property type="term" value="F:peptidoglycan glycosyltransferase activity"/>
    <property type="evidence" value="ECO:0007669"/>
    <property type="project" value="UniProtKB-EC"/>
</dbReference>
<evidence type="ECO:0000256" key="18">
    <source>
        <dbReference type="SAM" id="MobiDB-lite"/>
    </source>
</evidence>
<dbReference type="InterPro" id="IPR001460">
    <property type="entry name" value="PCN-bd_Tpept"/>
</dbReference>
<evidence type="ECO:0000256" key="2">
    <source>
        <dbReference type="ARBA" id="ARBA00004752"/>
    </source>
</evidence>
<keyword evidence="8" id="KW-0328">Glycosyltransferase</keyword>
<keyword evidence="13 19" id="KW-0472">Membrane</keyword>
<evidence type="ECO:0000256" key="13">
    <source>
        <dbReference type="ARBA" id="ARBA00023136"/>
    </source>
</evidence>
<keyword evidence="9" id="KW-0808">Transferase</keyword>
<keyword evidence="14" id="KW-0511">Multifunctional enzyme</keyword>
<evidence type="ECO:0000256" key="7">
    <source>
        <dbReference type="ARBA" id="ARBA00022670"/>
    </source>
</evidence>
<feature type="compositionally biased region" description="Basic residues" evidence="18">
    <location>
        <begin position="780"/>
        <end position="790"/>
    </location>
</feature>
<evidence type="ECO:0000256" key="5">
    <source>
        <dbReference type="ARBA" id="ARBA00022475"/>
    </source>
</evidence>
<feature type="compositionally biased region" description="Basic and acidic residues" evidence="18">
    <location>
        <begin position="744"/>
        <end position="779"/>
    </location>
</feature>
<dbReference type="GO" id="GO:0009252">
    <property type="term" value="P:peptidoglycan biosynthetic process"/>
    <property type="evidence" value="ECO:0007669"/>
    <property type="project" value="UniProtKB-KW"/>
</dbReference>
<dbReference type="RefSeq" id="WP_144886189.1">
    <property type="nucleotide sequence ID" value="NZ_VLLE01000003.1"/>
</dbReference>
<evidence type="ECO:0000313" key="22">
    <source>
        <dbReference type="EMBL" id="TWI83910.1"/>
    </source>
</evidence>
<reference evidence="22 23" key="1">
    <citation type="journal article" date="2015" name="Stand. Genomic Sci.">
        <title>Genomic Encyclopedia of Bacterial and Archaeal Type Strains, Phase III: the genomes of soil and plant-associated and newly described type strains.</title>
        <authorList>
            <person name="Whitman W.B."/>
            <person name="Woyke T."/>
            <person name="Klenk H.P."/>
            <person name="Zhou Y."/>
            <person name="Lilburn T.G."/>
            <person name="Beck B.J."/>
            <person name="De Vos P."/>
            <person name="Vandamme P."/>
            <person name="Eisen J.A."/>
            <person name="Garrity G."/>
            <person name="Hugenholtz P."/>
            <person name="Kyrpides N.C."/>
        </authorList>
    </citation>
    <scope>NUCLEOTIDE SEQUENCE [LARGE SCALE GENOMIC DNA]</scope>
    <source>
        <strain evidence="22 23">CGMCC 1.7271</strain>
    </source>
</reference>
<evidence type="ECO:0000256" key="4">
    <source>
        <dbReference type="ARBA" id="ARBA00007739"/>
    </source>
</evidence>
<dbReference type="Pfam" id="PF00912">
    <property type="entry name" value="Transgly"/>
    <property type="match status" value="1"/>
</dbReference>
<keyword evidence="5" id="KW-1003">Cell membrane</keyword>
<dbReference type="Gene3D" id="3.40.710.10">
    <property type="entry name" value="DD-peptidase/beta-lactamase superfamily"/>
    <property type="match status" value="2"/>
</dbReference>
<dbReference type="OrthoDB" id="9766909at2"/>
<evidence type="ECO:0000256" key="19">
    <source>
        <dbReference type="SAM" id="Phobius"/>
    </source>
</evidence>
<organism evidence="22 23">
    <name type="scientific">Lacibacter cauensis</name>
    <dbReference type="NCBI Taxonomy" id="510947"/>
    <lineage>
        <taxon>Bacteria</taxon>
        <taxon>Pseudomonadati</taxon>
        <taxon>Bacteroidota</taxon>
        <taxon>Chitinophagia</taxon>
        <taxon>Chitinophagales</taxon>
        <taxon>Chitinophagaceae</taxon>
        <taxon>Lacibacter</taxon>
    </lineage>
</organism>
<keyword evidence="11" id="KW-0133">Cell shape</keyword>
<dbReference type="GO" id="GO:0071555">
    <property type="term" value="P:cell wall organization"/>
    <property type="evidence" value="ECO:0007669"/>
    <property type="project" value="UniProtKB-KW"/>
</dbReference>
<feature type="transmembrane region" description="Helical" evidence="19">
    <location>
        <begin position="7"/>
        <end position="30"/>
    </location>
</feature>
<dbReference type="InterPro" id="IPR050396">
    <property type="entry name" value="Glycosyltr_51/Transpeptidase"/>
</dbReference>
<dbReference type="SUPFAM" id="SSF56601">
    <property type="entry name" value="beta-lactamase/transpeptidase-like"/>
    <property type="match status" value="1"/>
</dbReference>
<dbReference type="GO" id="GO:0009002">
    <property type="term" value="F:serine-type D-Ala-D-Ala carboxypeptidase activity"/>
    <property type="evidence" value="ECO:0007669"/>
    <property type="project" value="UniProtKB-EC"/>
</dbReference>
<comment type="catalytic activity">
    <reaction evidence="17">
        <text>[GlcNAc-(1-&gt;4)-Mur2Ac(oyl-L-Ala-gamma-D-Glu-L-Lys-D-Ala-D-Ala)](n)-di-trans,octa-cis-undecaprenyl diphosphate + beta-D-GlcNAc-(1-&gt;4)-Mur2Ac(oyl-L-Ala-gamma-D-Glu-L-Lys-D-Ala-D-Ala)-di-trans,octa-cis-undecaprenyl diphosphate = [GlcNAc-(1-&gt;4)-Mur2Ac(oyl-L-Ala-gamma-D-Glu-L-Lys-D-Ala-D-Ala)](n+1)-di-trans,octa-cis-undecaprenyl diphosphate + di-trans,octa-cis-undecaprenyl diphosphate + H(+)</text>
        <dbReference type="Rhea" id="RHEA:23708"/>
        <dbReference type="Rhea" id="RHEA-COMP:9602"/>
        <dbReference type="Rhea" id="RHEA-COMP:9603"/>
        <dbReference type="ChEBI" id="CHEBI:15378"/>
        <dbReference type="ChEBI" id="CHEBI:58405"/>
        <dbReference type="ChEBI" id="CHEBI:60033"/>
        <dbReference type="ChEBI" id="CHEBI:78435"/>
        <dbReference type="EC" id="2.4.99.28"/>
    </reaction>
</comment>
<evidence type="ECO:0000256" key="1">
    <source>
        <dbReference type="ARBA" id="ARBA00004236"/>
    </source>
</evidence>
<protein>
    <submittedName>
        <fullName evidence="22">Penicillin-binding protein 1A</fullName>
    </submittedName>
</protein>
<comment type="subcellular location">
    <subcellularLocation>
        <location evidence="1">Cell membrane</location>
    </subcellularLocation>
</comment>
<evidence type="ECO:0000256" key="14">
    <source>
        <dbReference type="ARBA" id="ARBA00023268"/>
    </source>
</evidence>